<evidence type="ECO:0000313" key="1">
    <source>
        <dbReference type="EMBL" id="CAG9701741.1"/>
    </source>
</evidence>
<gene>
    <name evidence="2" type="ORF">CNEO2_180022</name>
    <name evidence="1" type="ORF">CNEO_10257</name>
</gene>
<proteinExistence type="predicted"/>
<comment type="caution">
    <text evidence="1">The sequence shown here is derived from an EMBL/GenBank/DDBJ whole genome shotgun (WGS) entry which is preliminary data.</text>
</comment>
<reference evidence="1" key="1">
    <citation type="submission" date="2021-10" db="EMBL/GenBank/DDBJ databases">
        <authorList>
            <person name="Mesa V."/>
        </authorList>
    </citation>
    <scope>NUCLEOTIDE SEQUENCE</scope>
    <source>
        <strain evidence="1">CC3_PB</strain>
    </source>
</reference>
<evidence type="ECO:0000313" key="3">
    <source>
        <dbReference type="Proteomes" id="UP000789738"/>
    </source>
</evidence>
<dbReference type="Proteomes" id="UP001189143">
    <property type="component" value="Unassembled WGS sequence"/>
</dbReference>
<dbReference type="EMBL" id="CAKJVE010000001">
    <property type="protein sequence ID" value="CAG9701741.1"/>
    <property type="molecule type" value="Genomic_DNA"/>
</dbReference>
<sequence length="62" mass="6984">MAKRDIPALTKLELKSKLGNECADLLILFGGTIPYCCDVSAEAFKKGLAQRRILLFSYKRHK</sequence>
<dbReference type="AlphaFoldDB" id="A0AA86JM40"/>
<protein>
    <submittedName>
        <fullName evidence="1">Uncharacterized protein</fullName>
    </submittedName>
</protein>
<accession>A0AA86JM40</accession>
<dbReference type="Proteomes" id="UP000789738">
    <property type="component" value="Unassembled WGS sequence"/>
</dbReference>
<evidence type="ECO:0000313" key="2">
    <source>
        <dbReference type="EMBL" id="CAI3550503.1"/>
    </source>
</evidence>
<dbReference type="RefSeq" id="WP_317115735.1">
    <property type="nucleotide sequence ID" value="NZ_CAMTDL010000085.1"/>
</dbReference>
<name>A0AA86JM40_9CLOT</name>
<dbReference type="EMBL" id="CAMTCP010000099">
    <property type="protein sequence ID" value="CAI3550503.1"/>
    <property type="molecule type" value="Genomic_DNA"/>
</dbReference>
<reference evidence="2" key="2">
    <citation type="submission" date="2022-10" db="EMBL/GenBank/DDBJ databases">
        <authorList>
            <person name="Aires J."/>
            <person name="Mesa V."/>
        </authorList>
    </citation>
    <scope>NUCLEOTIDE SEQUENCE</scope>
    <source>
        <strain evidence="2">Clostridium neonatale JD116</strain>
    </source>
</reference>
<organism evidence="1 3">
    <name type="scientific">Clostridium neonatale</name>
    <dbReference type="NCBI Taxonomy" id="137838"/>
    <lineage>
        <taxon>Bacteria</taxon>
        <taxon>Bacillati</taxon>
        <taxon>Bacillota</taxon>
        <taxon>Clostridia</taxon>
        <taxon>Eubacteriales</taxon>
        <taxon>Clostridiaceae</taxon>
        <taxon>Clostridium</taxon>
    </lineage>
</organism>